<proteinExistence type="predicted"/>
<feature type="region of interest" description="Disordered" evidence="1">
    <location>
        <begin position="1"/>
        <end position="50"/>
    </location>
</feature>
<dbReference type="AlphaFoldDB" id="A0A438CH93"/>
<reference evidence="2 3" key="1">
    <citation type="journal article" date="2018" name="PLoS Genet.">
        <title>Population sequencing reveals clonal diversity and ancestral inbreeding in the grapevine cultivar Chardonnay.</title>
        <authorList>
            <person name="Roach M.J."/>
            <person name="Johnson D.L."/>
            <person name="Bohlmann J."/>
            <person name="van Vuuren H.J."/>
            <person name="Jones S.J."/>
            <person name="Pretorius I.S."/>
            <person name="Schmidt S.A."/>
            <person name="Borneman A.R."/>
        </authorList>
    </citation>
    <scope>NUCLEOTIDE SEQUENCE [LARGE SCALE GENOMIC DNA]</scope>
    <source>
        <strain evidence="3">cv. Chardonnay</strain>
        <tissue evidence="2">Leaf</tissue>
    </source>
</reference>
<gene>
    <name evidence="2" type="ORF">CK203_109448</name>
</gene>
<protein>
    <recommendedName>
        <fullName evidence="4">Retrotransposon gag domain-containing protein</fullName>
    </recommendedName>
</protein>
<evidence type="ECO:0000313" key="2">
    <source>
        <dbReference type="EMBL" id="RVW22539.1"/>
    </source>
</evidence>
<sequence length="391" mass="43667">MASIQEALASLRQEIGSQQSRPPIVQDETFHDSLPQPPPPPVPTVPQASPYVFHGHSEVAPPAVVPTIVIDDAQARMDRIKQRIKQLRVSDNSSVWYDLDSIPMASLPAKFRMPDNERYTSTGCPRIHLRLYSTVMRAHGLDEYIEERAQGLRQRTDESISSFISRWRGKISDIIDRPPERDQIQMVLRILQPRIARHVVGVPFTDFGSLVSALYDVEDGILRRLWTDSSPSDVKGKKPLGGQRSIDVSVIGSSSQRPPRRYFCSPTVRRDSSFLSTSVVQASGTSHKAAMLCCSIHGETHNALSPTQSSTDSCFICFEDTEQFSQLGMPLSQALRKLIEVGLLTALAPRPPPQPIPPQFRMDCTMHTIRGLDNETDRCTALRHAIQDLID</sequence>
<evidence type="ECO:0000313" key="3">
    <source>
        <dbReference type="Proteomes" id="UP000288805"/>
    </source>
</evidence>
<dbReference type="Proteomes" id="UP000288805">
    <property type="component" value="Unassembled WGS sequence"/>
</dbReference>
<evidence type="ECO:0008006" key="4">
    <source>
        <dbReference type="Google" id="ProtNLM"/>
    </source>
</evidence>
<organism evidence="2 3">
    <name type="scientific">Vitis vinifera</name>
    <name type="common">Grape</name>
    <dbReference type="NCBI Taxonomy" id="29760"/>
    <lineage>
        <taxon>Eukaryota</taxon>
        <taxon>Viridiplantae</taxon>
        <taxon>Streptophyta</taxon>
        <taxon>Embryophyta</taxon>
        <taxon>Tracheophyta</taxon>
        <taxon>Spermatophyta</taxon>
        <taxon>Magnoliopsida</taxon>
        <taxon>eudicotyledons</taxon>
        <taxon>Gunneridae</taxon>
        <taxon>Pentapetalae</taxon>
        <taxon>rosids</taxon>
        <taxon>Vitales</taxon>
        <taxon>Vitaceae</taxon>
        <taxon>Viteae</taxon>
        <taxon>Vitis</taxon>
    </lineage>
</organism>
<name>A0A438CH93_VITVI</name>
<comment type="caution">
    <text evidence="2">The sequence shown here is derived from an EMBL/GenBank/DDBJ whole genome shotgun (WGS) entry which is preliminary data.</text>
</comment>
<dbReference type="EMBL" id="QGNW01002229">
    <property type="protein sequence ID" value="RVW22539.1"/>
    <property type="molecule type" value="Genomic_DNA"/>
</dbReference>
<feature type="compositionally biased region" description="Pro residues" evidence="1">
    <location>
        <begin position="35"/>
        <end position="44"/>
    </location>
</feature>
<accession>A0A438CH93</accession>
<evidence type="ECO:0000256" key="1">
    <source>
        <dbReference type="SAM" id="MobiDB-lite"/>
    </source>
</evidence>